<dbReference type="InterPro" id="IPR023213">
    <property type="entry name" value="CAT-like_dom_sf"/>
</dbReference>
<evidence type="ECO:0000256" key="3">
    <source>
        <dbReference type="ARBA" id="ARBA00007317"/>
    </source>
</evidence>
<dbReference type="Proteomes" id="UP000237684">
    <property type="component" value="Unassembled WGS sequence"/>
</dbReference>
<dbReference type="InterPro" id="IPR011053">
    <property type="entry name" value="Single_hybrid_motif"/>
</dbReference>
<dbReference type="InterPro" id="IPR036625">
    <property type="entry name" value="E3-bd_dom_sf"/>
</dbReference>
<evidence type="ECO:0000313" key="16">
    <source>
        <dbReference type="Proteomes" id="UP000237684"/>
    </source>
</evidence>
<dbReference type="Gene3D" id="4.10.320.10">
    <property type="entry name" value="E3-binding domain"/>
    <property type="match status" value="1"/>
</dbReference>
<feature type="domain" description="Lipoyl-binding" evidence="13">
    <location>
        <begin position="2"/>
        <end position="77"/>
    </location>
</feature>
<accession>A0A2S8STK8</accession>
<dbReference type="SUPFAM" id="SSF51230">
    <property type="entry name" value="Single hybrid motif"/>
    <property type="match status" value="1"/>
</dbReference>
<keyword evidence="8 11" id="KW-0450">Lipoyl</keyword>
<evidence type="ECO:0000313" key="15">
    <source>
        <dbReference type="EMBL" id="PQV64079.1"/>
    </source>
</evidence>
<feature type="domain" description="Peripheral subunit-binding (PSBD)" evidence="14">
    <location>
        <begin position="163"/>
        <end position="200"/>
    </location>
</feature>
<dbReference type="PROSITE" id="PS51826">
    <property type="entry name" value="PSBD"/>
    <property type="match status" value="1"/>
</dbReference>
<dbReference type="Pfam" id="PF02817">
    <property type="entry name" value="E3_binding"/>
    <property type="match status" value="1"/>
</dbReference>
<reference evidence="15 16" key="1">
    <citation type="journal article" date="2018" name="Syst. Appl. Microbiol.">
        <title>Abditibacterium utsteinense sp. nov., the first cultivated member of candidate phylum FBP, isolated from ice-free Antarctic soil samples.</title>
        <authorList>
            <person name="Tahon G."/>
            <person name="Tytgat B."/>
            <person name="Lebbe L."/>
            <person name="Carlier A."/>
            <person name="Willems A."/>
        </authorList>
    </citation>
    <scope>NUCLEOTIDE SEQUENCE [LARGE SCALE GENOMIC DNA]</scope>
    <source>
        <strain evidence="15 16">LMG 29911</strain>
    </source>
</reference>
<dbReference type="Pfam" id="PF00364">
    <property type="entry name" value="Biotin_lipoyl"/>
    <property type="match status" value="1"/>
</dbReference>
<dbReference type="Gene3D" id="3.30.559.10">
    <property type="entry name" value="Chloramphenicol acetyltransferase-like domain"/>
    <property type="match status" value="1"/>
</dbReference>
<dbReference type="InterPro" id="IPR001078">
    <property type="entry name" value="2-oxoacid_DH_actylTfrase"/>
</dbReference>
<dbReference type="Pfam" id="PF00198">
    <property type="entry name" value="2-oxoacid_dh"/>
    <property type="match status" value="1"/>
</dbReference>
<evidence type="ECO:0000256" key="10">
    <source>
        <dbReference type="ARBA" id="ARBA00052761"/>
    </source>
</evidence>
<dbReference type="InterPro" id="IPR000089">
    <property type="entry name" value="Biotin_lipoyl"/>
</dbReference>
<comment type="cofactor">
    <cofactor evidence="11">
        <name>(R)-lipoate</name>
        <dbReference type="ChEBI" id="CHEBI:83088"/>
    </cofactor>
    <text evidence="11">Binds 1 lipoyl cofactor covalently.</text>
</comment>
<dbReference type="Gene3D" id="2.40.50.100">
    <property type="match status" value="1"/>
</dbReference>
<dbReference type="PROSITE" id="PS50968">
    <property type="entry name" value="BIOTINYL_LIPOYL"/>
    <property type="match status" value="1"/>
</dbReference>
<feature type="region of interest" description="Disordered" evidence="12">
    <location>
        <begin position="110"/>
        <end position="163"/>
    </location>
</feature>
<dbReference type="CDD" id="cd06849">
    <property type="entry name" value="lipoyl_domain"/>
    <property type="match status" value="1"/>
</dbReference>
<dbReference type="GO" id="GO:0045252">
    <property type="term" value="C:oxoglutarate dehydrogenase complex"/>
    <property type="evidence" value="ECO:0007669"/>
    <property type="project" value="UniProtKB-UniRule"/>
</dbReference>
<keyword evidence="9 11" id="KW-0012">Acyltransferase</keyword>
<protein>
    <recommendedName>
        <fullName evidence="5 11">Dihydrolipoyllysine-residue succinyltransferase component of 2-oxoglutarate dehydrogenase complex</fullName>
        <ecNumber evidence="4 11">2.3.1.61</ecNumber>
    </recommendedName>
    <alternativeName>
        <fullName evidence="11">2-oxoglutarate dehydrogenase complex component E2</fullName>
    </alternativeName>
</protein>
<comment type="caution">
    <text evidence="15">The sequence shown here is derived from an EMBL/GenBank/DDBJ whole genome shotgun (WGS) entry which is preliminary data.</text>
</comment>
<evidence type="ECO:0000259" key="13">
    <source>
        <dbReference type="PROSITE" id="PS50968"/>
    </source>
</evidence>
<gene>
    <name evidence="15" type="ORF">B1R32_107104</name>
</gene>
<keyword evidence="7 11" id="KW-0808">Transferase</keyword>
<evidence type="ECO:0000256" key="9">
    <source>
        <dbReference type="ARBA" id="ARBA00023315"/>
    </source>
</evidence>
<dbReference type="SUPFAM" id="SSF47005">
    <property type="entry name" value="Peripheral subunit-binding domain of 2-oxo acid dehydrogenase complex"/>
    <property type="match status" value="1"/>
</dbReference>
<dbReference type="NCBIfam" id="NF004309">
    <property type="entry name" value="PRK05704.1"/>
    <property type="match status" value="1"/>
</dbReference>
<organism evidence="15 16">
    <name type="scientific">Abditibacterium utsteinense</name>
    <dbReference type="NCBI Taxonomy" id="1960156"/>
    <lineage>
        <taxon>Bacteria</taxon>
        <taxon>Pseudomonadati</taxon>
        <taxon>Abditibacteriota</taxon>
        <taxon>Abditibacteriia</taxon>
        <taxon>Abditibacteriales</taxon>
        <taxon>Abditibacteriaceae</taxon>
        <taxon>Abditibacterium</taxon>
    </lineage>
</organism>
<sequence length="462" mass="48475">MSVEIKIPSVGESVSEVELGEWLKAEGDSVSPDETLVMLESDKATMELPAPSGGVIGKIFKKQGETALVGEVIAILEEAGAKSAGAAPKSNGAAASNGTEITEAKTEISPLSATPAPGANGLAVGTEPPQSESRTDERAGLSSDAVDQAIGQPSNLGTEVEPRVMPSAAREIAQNNLDAKQIQGSGPGGRIVKGDAQNAVSTKNESVAAAAPISAPVSTKNEVSAPVVAGEDEEVVRMTPLRRKIAQRLVEAQQTGALLTTFNEIDMSAAMELRKAHQDAFTKKYGIKLGFMSFFVKASIDALKMYPAVNAEIRGENIVYKNHFDIGVAIGGGKALVVPVLKGAQRMSFAEVELAIAEYAGKVKSGKITPDELTGGTFTITNGGIYGSLLSTPIVNAPQSGILGMHTIQERPIAKNGQVVIAPMMYIALTYDHRIVDGREAVSFLKRIKECLENPSRMLLEV</sequence>
<dbReference type="PANTHER" id="PTHR43416">
    <property type="entry name" value="DIHYDROLIPOYLLYSINE-RESIDUE SUCCINYLTRANSFERASE COMPONENT OF 2-OXOGLUTARATE DEHYDROGENASE COMPLEX, MITOCHONDRIAL-RELATED"/>
    <property type="match status" value="1"/>
</dbReference>
<comment type="function">
    <text evidence="1 11">E2 component of the 2-oxoglutarate dehydrogenase (OGDH) complex which catalyzes the second step in the conversion of 2-oxoglutarate to succinyl-CoA and CO(2).</text>
</comment>
<evidence type="ECO:0000256" key="6">
    <source>
        <dbReference type="ARBA" id="ARBA00022532"/>
    </source>
</evidence>
<dbReference type="GO" id="GO:0005829">
    <property type="term" value="C:cytosol"/>
    <property type="evidence" value="ECO:0007669"/>
    <property type="project" value="TreeGrafter"/>
</dbReference>
<keyword evidence="16" id="KW-1185">Reference proteome</keyword>
<evidence type="ECO:0000256" key="2">
    <source>
        <dbReference type="ARBA" id="ARBA00005145"/>
    </source>
</evidence>
<proteinExistence type="inferred from homology"/>
<dbReference type="FunCoup" id="A0A2S8STK8">
    <property type="interactions" value="367"/>
</dbReference>
<dbReference type="InterPro" id="IPR003016">
    <property type="entry name" value="2-oxoA_DH_lipoyl-BS"/>
</dbReference>
<evidence type="ECO:0000256" key="7">
    <source>
        <dbReference type="ARBA" id="ARBA00022679"/>
    </source>
</evidence>
<dbReference type="NCBIfam" id="TIGR01347">
    <property type="entry name" value="sucB"/>
    <property type="match status" value="1"/>
</dbReference>
<dbReference type="RefSeq" id="WP_105483548.1">
    <property type="nucleotide sequence ID" value="NZ_NIGF01000007.1"/>
</dbReference>
<dbReference type="SUPFAM" id="SSF52777">
    <property type="entry name" value="CoA-dependent acyltransferases"/>
    <property type="match status" value="1"/>
</dbReference>
<evidence type="ECO:0000256" key="1">
    <source>
        <dbReference type="ARBA" id="ARBA00004052"/>
    </source>
</evidence>
<comment type="similarity">
    <text evidence="3 11">Belongs to the 2-oxoacid dehydrogenase family.</text>
</comment>
<evidence type="ECO:0000256" key="4">
    <source>
        <dbReference type="ARBA" id="ARBA00012945"/>
    </source>
</evidence>
<dbReference type="GO" id="GO:0006099">
    <property type="term" value="P:tricarboxylic acid cycle"/>
    <property type="evidence" value="ECO:0007669"/>
    <property type="project" value="UniProtKB-UniRule"/>
</dbReference>
<dbReference type="UniPathway" id="UPA00868">
    <property type="reaction ID" value="UER00840"/>
</dbReference>
<dbReference type="InterPro" id="IPR006255">
    <property type="entry name" value="SucB"/>
</dbReference>
<evidence type="ECO:0000256" key="12">
    <source>
        <dbReference type="SAM" id="MobiDB-lite"/>
    </source>
</evidence>
<dbReference type="GO" id="GO:0004149">
    <property type="term" value="F:dihydrolipoyllysine-residue succinyltransferase activity"/>
    <property type="evidence" value="ECO:0007669"/>
    <property type="project" value="UniProtKB-UniRule"/>
</dbReference>
<dbReference type="EMBL" id="NIGF01000007">
    <property type="protein sequence ID" value="PQV64079.1"/>
    <property type="molecule type" value="Genomic_DNA"/>
</dbReference>
<comment type="pathway">
    <text evidence="2 11">Amino-acid degradation; L-lysine degradation via saccharopine pathway; glutaryl-CoA from L-lysine: step 6/6.</text>
</comment>
<name>A0A2S8STK8_9BACT</name>
<evidence type="ECO:0000256" key="5">
    <source>
        <dbReference type="ARBA" id="ARBA00019511"/>
    </source>
</evidence>
<dbReference type="InterPro" id="IPR004167">
    <property type="entry name" value="PSBD"/>
</dbReference>
<dbReference type="InParanoid" id="A0A2S8STK8"/>
<dbReference type="EC" id="2.3.1.61" evidence="4 11"/>
<evidence type="ECO:0000259" key="14">
    <source>
        <dbReference type="PROSITE" id="PS51826"/>
    </source>
</evidence>
<evidence type="ECO:0000256" key="8">
    <source>
        <dbReference type="ARBA" id="ARBA00022823"/>
    </source>
</evidence>
<dbReference type="InterPro" id="IPR050537">
    <property type="entry name" value="2-oxoacid_dehydrogenase"/>
</dbReference>
<dbReference type="PANTHER" id="PTHR43416:SF5">
    <property type="entry name" value="DIHYDROLIPOYLLYSINE-RESIDUE SUCCINYLTRANSFERASE COMPONENT OF 2-OXOGLUTARATE DEHYDROGENASE COMPLEX, MITOCHONDRIAL"/>
    <property type="match status" value="1"/>
</dbReference>
<evidence type="ECO:0000256" key="11">
    <source>
        <dbReference type="RuleBase" id="RU361138"/>
    </source>
</evidence>
<keyword evidence="6 11" id="KW-0816">Tricarboxylic acid cycle</keyword>
<dbReference type="PROSITE" id="PS00189">
    <property type="entry name" value="LIPOYL"/>
    <property type="match status" value="1"/>
</dbReference>
<dbReference type="OrthoDB" id="9805770at2"/>
<comment type="catalytic activity">
    <reaction evidence="10 11">
        <text>N(6)-[(R)-dihydrolipoyl]-L-lysyl-[protein] + succinyl-CoA = N(6)-[(R)-S(8)-succinyldihydrolipoyl]-L-lysyl-[protein] + CoA</text>
        <dbReference type="Rhea" id="RHEA:15213"/>
        <dbReference type="Rhea" id="RHEA-COMP:10475"/>
        <dbReference type="Rhea" id="RHEA-COMP:20092"/>
        <dbReference type="ChEBI" id="CHEBI:57287"/>
        <dbReference type="ChEBI" id="CHEBI:57292"/>
        <dbReference type="ChEBI" id="CHEBI:83100"/>
        <dbReference type="ChEBI" id="CHEBI:83120"/>
        <dbReference type="EC" id="2.3.1.61"/>
    </reaction>
</comment>
<dbReference type="AlphaFoldDB" id="A0A2S8STK8"/>
<dbReference type="GO" id="GO:0033512">
    <property type="term" value="P:L-lysine catabolic process to acetyl-CoA via saccharopine"/>
    <property type="evidence" value="ECO:0007669"/>
    <property type="project" value="UniProtKB-UniRule"/>
</dbReference>